<accession>A0A8H3J4V1</accession>
<feature type="compositionally biased region" description="Polar residues" evidence="1">
    <location>
        <begin position="291"/>
        <end position="313"/>
    </location>
</feature>
<dbReference type="EMBL" id="CAJPDS010000160">
    <property type="protein sequence ID" value="CAF9940695.1"/>
    <property type="molecule type" value="Genomic_DNA"/>
</dbReference>
<feature type="region of interest" description="Disordered" evidence="1">
    <location>
        <begin position="253"/>
        <end position="313"/>
    </location>
</feature>
<dbReference type="Proteomes" id="UP000664521">
    <property type="component" value="Unassembled WGS sequence"/>
</dbReference>
<evidence type="ECO:0000313" key="3">
    <source>
        <dbReference type="Proteomes" id="UP000664521"/>
    </source>
</evidence>
<proteinExistence type="predicted"/>
<sequence>MTAFIASDSRRLSFGNLKSSAYPLDLTFQDQLEMTELPFVDEHFLLSFEDKTTMLIGQTETFLSNAKDVNDATSQQSSADITEMPSEPATPFISSAVSNQDTLSQCSASSLQPSGLDLRVDQSINNNKGKLVSEEVGCASSDLESELYTVGCASGDQLHQEPRINNDLAVLICSIANTPVPEFPAIMGIIEPLSGSSEHNDAQNVAEEAKSSSRSPAYDGDLVSAEQSTLMESLRPGHSASALVNTRNHATIISSESDSENGQKSARHRNTLKRRKTEKGPNGGSNVIKVPTTSADSATESKPSPRSSRQQGNAIKYNMDYHPIDDFMSLACPPRKAVRCRKKQPESESTSSDIKSEMLRLNEQIVGLLAESRKQQALAEGYVKVLEELVSRLP</sequence>
<reference evidence="2" key="1">
    <citation type="submission" date="2021-03" db="EMBL/GenBank/DDBJ databases">
        <authorList>
            <person name="Tagirdzhanova G."/>
        </authorList>
    </citation>
    <scope>NUCLEOTIDE SEQUENCE</scope>
</reference>
<organism evidence="2 3">
    <name type="scientific">Heterodermia speciosa</name>
    <dbReference type="NCBI Taxonomy" id="116794"/>
    <lineage>
        <taxon>Eukaryota</taxon>
        <taxon>Fungi</taxon>
        <taxon>Dikarya</taxon>
        <taxon>Ascomycota</taxon>
        <taxon>Pezizomycotina</taxon>
        <taxon>Lecanoromycetes</taxon>
        <taxon>OSLEUM clade</taxon>
        <taxon>Lecanoromycetidae</taxon>
        <taxon>Caliciales</taxon>
        <taxon>Physciaceae</taxon>
        <taxon>Heterodermia</taxon>
    </lineage>
</organism>
<feature type="compositionally biased region" description="Polar residues" evidence="1">
    <location>
        <begin position="253"/>
        <end position="264"/>
    </location>
</feature>
<evidence type="ECO:0000256" key="1">
    <source>
        <dbReference type="SAM" id="MobiDB-lite"/>
    </source>
</evidence>
<protein>
    <submittedName>
        <fullName evidence="2">Uncharacterized protein</fullName>
    </submittedName>
</protein>
<feature type="compositionally biased region" description="Basic residues" evidence="1">
    <location>
        <begin position="265"/>
        <end position="277"/>
    </location>
</feature>
<comment type="caution">
    <text evidence="2">The sequence shown here is derived from an EMBL/GenBank/DDBJ whole genome shotgun (WGS) entry which is preliminary data.</text>
</comment>
<feature type="region of interest" description="Disordered" evidence="1">
    <location>
        <begin position="196"/>
        <end position="220"/>
    </location>
</feature>
<gene>
    <name evidence="2" type="ORF">HETSPECPRED_002614</name>
</gene>
<dbReference type="AlphaFoldDB" id="A0A8H3J4V1"/>
<evidence type="ECO:0000313" key="2">
    <source>
        <dbReference type="EMBL" id="CAF9940695.1"/>
    </source>
</evidence>
<keyword evidence="3" id="KW-1185">Reference proteome</keyword>
<name>A0A8H3J4V1_9LECA</name>